<sequence>MIVYDRRENMWAARLWWMLRTFGFDHAAVLDGGWTAGQQHGHAVCTTPCGYPAATFHATARPEMVVDIQAVLAALQDPPMSS</sequence>
<feature type="domain" description="Rhodanese" evidence="3">
    <location>
        <begin position="2"/>
        <end position="46"/>
    </location>
</feature>
<evidence type="ECO:0000256" key="2">
    <source>
        <dbReference type="ARBA" id="ARBA00022737"/>
    </source>
</evidence>
<accession>W9G0Z7</accession>
<keyword evidence="5" id="KW-1185">Reference proteome</keyword>
<dbReference type="InterPro" id="IPR001763">
    <property type="entry name" value="Rhodanese-like_dom"/>
</dbReference>
<gene>
    <name evidence="4" type="ORF">N865_20885</name>
</gene>
<name>W9G0Z7_9MICO</name>
<dbReference type="PROSITE" id="PS50206">
    <property type="entry name" value="RHODANESE_3"/>
    <property type="match status" value="1"/>
</dbReference>
<keyword evidence="1" id="KW-0808">Transferase</keyword>
<dbReference type="EMBL" id="AWSA01000073">
    <property type="protein sequence ID" value="EWS99770.1"/>
    <property type="molecule type" value="Genomic_DNA"/>
</dbReference>
<dbReference type="STRING" id="1386089.N865_20885"/>
<dbReference type="Proteomes" id="UP000019489">
    <property type="component" value="Unassembled WGS sequence"/>
</dbReference>
<comment type="caution">
    <text evidence="4">The sequence shown here is derived from an EMBL/GenBank/DDBJ whole genome shotgun (WGS) entry which is preliminary data.</text>
</comment>
<dbReference type="PANTHER" id="PTHR11364:SF27">
    <property type="entry name" value="SULFURTRANSFERASE"/>
    <property type="match status" value="1"/>
</dbReference>
<keyword evidence="2" id="KW-0677">Repeat</keyword>
<dbReference type="Gene3D" id="3.40.250.10">
    <property type="entry name" value="Rhodanese-like domain"/>
    <property type="match status" value="1"/>
</dbReference>
<evidence type="ECO:0000259" key="3">
    <source>
        <dbReference type="PROSITE" id="PS50206"/>
    </source>
</evidence>
<dbReference type="PANTHER" id="PTHR11364">
    <property type="entry name" value="THIOSULFATE SULFERTANSFERASE"/>
    <property type="match status" value="1"/>
</dbReference>
<evidence type="ECO:0000256" key="1">
    <source>
        <dbReference type="ARBA" id="ARBA00022679"/>
    </source>
</evidence>
<proteinExistence type="predicted"/>
<dbReference type="InterPro" id="IPR045078">
    <property type="entry name" value="TST/MPST-like"/>
</dbReference>
<organism evidence="4 5">
    <name type="scientific">Intrasporangium oryzae NRRL B-24470</name>
    <dbReference type="NCBI Taxonomy" id="1386089"/>
    <lineage>
        <taxon>Bacteria</taxon>
        <taxon>Bacillati</taxon>
        <taxon>Actinomycetota</taxon>
        <taxon>Actinomycetes</taxon>
        <taxon>Micrococcales</taxon>
        <taxon>Intrasporangiaceae</taxon>
        <taxon>Intrasporangium</taxon>
    </lineage>
</organism>
<dbReference type="SUPFAM" id="SSF52821">
    <property type="entry name" value="Rhodanese/Cell cycle control phosphatase"/>
    <property type="match status" value="1"/>
</dbReference>
<dbReference type="eggNOG" id="COG2897">
    <property type="taxonomic scope" value="Bacteria"/>
</dbReference>
<dbReference type="InterPro" id="IPR036873">
    <property type="entry name" value="Rhodanese-like_dom_sf"/>
</dbReference>
<evidence type="ECO:0000313" key="5">
    <source>
        <dbReference type="Proteomes" id="UP000019489"/>
    </source>
</evidence>
<dbReference type="AlphaFoldDB" id="W9G0Z7"/>
<evidence type="ECO:0000313" key="4">
    <source>
        <dbReference type="EMBL" id="EWS99770.1"/>
    </source>
</evidence>
<protein>
    <recommendedName>
        <fullName evidence="3">Rhodanese domain-containing protein</fullName>
    </recommendedName>
</protein>
<reference evidence="4 5" key="1">
    <citation type="submission" date="2013-08" db="EMBL/GenBank/DDBJ databases">
        <title>Intrasporangium oryzae NRRL B-24470.</title>
        <authorList>
            <person name="Liu H."/>
            <person name="Wang G."/>
        </authorList>
    </citation>
    <scope>NUCLEOTIDE SEQUENCE [LARGE SCALE GENOMIC DNA]</scope>
    <source>
        <strain evidence="4 5">NRRL B-24470</strain>
    </source>
</reference>
<dbReference type="GO" id="GO:0004792">
    <property type="term" value="F:thiosulfate-cyanide sulfurtransferase activity"/>
    <property type="evidence" value="ECO:0007669"/>
    <property type="project" value="TreeGrafter"/>
</dbReference>